<evidence type="ECO:0000256" key="1">
    <source>
        <dbReference type="SAM" id="SignalP"/>
    </source>
</evidence>
<dbReference type="SUPFAM" id="SSF50998">
    <property type="entry name" value="Quinoprotein alcohol dehydrogenase-like"/>
    <property type="match status" value="1"/>
</dbReference>
<feature type="chain" id="PRO_5004192671" evidence="1">
    <location>
        <begin position="20"/>
        <end position="640"/>
    </location>
</feature>
<evidence type="ECO:0000313" key="2">
    <source>
        <dbReference type="EMBL" id="EAT15242.1"/>
    </source>
</evidence>
<dbReference type="OrthoDB" id="5507533at2"/>
<proteinExistence type="predicted"/>
<dbReference type="RefSeq" id="WP_006001177.1">
    <property type="nucleotide sequence ID" value="NZ_AAEW02000012.1"/>
</dbReference>
<evidence type="ECO:0000313" key="3">
    <source>
        <dbReference type="Proteomes" id="UP000005695"/>
    </source>
</evidence>
<accession>Q1JYG4</accession>
<dbReference type="PANTHER" id="PTHR42754">
    <property type="entry name" value="ENDOGLUCANASE"/>
    <property type="match status" value="1"/>
</dbReference>
<gene>
    <name evidence="2" type="ORF">Dace_1211</name>
</gene>
<sequence length="640" mass="70884">MLRLFIALLFITAAFPAYADVDYYFSDDSSAMVFNRIDKALEHPPNRFGKTLRYVIDGNTISIYLITSDVLFIPETIDLQNDPAASQKLNHLLKQQAQLFGEITCTGTSLYRTNVAWNNQYDQGPLLNINEFLHQVVEERNHAVLELSLRLPEENKLKEADLLSVAFRVPSFFRTSEALQETYRQLNVTEADLLDETHRIKINQLIDRAEKLSDDIATSLVEQRNEYIQYNKQLSETDIMGELDKLATWSRGFANDVRNRRDVVLAEYYENNRAAYKKNKEMFLHTFGFGNSDEDMFDQAMALTADAGYIIAGESSLNGSTQPLLLKFNANNHLQWQKLLPGTEGVDIHSRAIVETQTHDLLTALLQTANGNQTSSVAKLSSTGVLLWQKDFPNVILNIVAEDNNGNYYAGGRTHTQQTQDRDAVLIKLSPSGTVLWQKTIGGSANKDTLAGITALDNGNLLLCGYGTKPGTDISRGFLAEIDGDGQFRWTQYCADSGTLFIKALKAADGSIITAGEIIGDSINQAIAVKADASGNVLWQKILFENLTDQSSHVNDLALINDEAIIAGDAMQLAYLCRLDNEGNQKWINPLGDTNQSDSFSAVKINNDGQIIASGTTATYSAPGSSALWVLPFSQDGKFQ</sequence>
<protein>
    <submittedName>
        <fullName evidence="2">Uncharacterized protein</fullName>
    </submittedName>
</protein>
<dbReference type="InterPro" id="IPR015943">
    <property type="entry name" value="WD40/YVTN_repeat-like_dom_sf"/>
</dbReference>
<comment type="caution">
    <text evidence="2">The sequence shown here is derived from an EMBL/GenBank/DDBJ whole genome shotgun (WGS) entry which is preliminary data.</text>
</comment>
<feature type="signal peptide" evidence="1">
    <location>
        <begin position="1"/>
        <end position="19"/>
    </location>
</feature>
<reference evidence="2" key="2">
    <citation type="submission" date="2006-05" db="EMBL/GenBank/DDBJ databases">
        <title>Sequencing of the draft genome and assembly of Desulfuromonas acetoxidans DSM 684.</title>
        <authorList>
            <consortium name="US DOE Joint Genome Institute (JGI-PGF)"/>
            <person name="Copeland A."/>
            <person name="Lucas S."/>
            <person name="Lapidus A."/>
            <person name="Barry K."/>
            <person name="Detter J.C."/>
            <person name="Glavina del Rio T."/>
            <person name="Hammon N."/>
            <person name="Israni S."/>
            <person name="Dalin E."/>
            <person name="Tice H."/>
            <person name="Bruce D."/>
            <person name="Pitluck S."/>
            <person name="Richardson P."/>
        </authorList>
    </citation>
    <scope>NUCLEOTIDE SEQUENCE [LARGE SCALE GENOMIC DNA]</scope>
    <source>
        <strain evidence="2">DSM 684</strain>
    </source>
</reference>
<keyword evidence="1" id="KW-0732">Signal</keyword>
<dbReference type="Proteomes" id="UP000005695">
    <property type="component" value="Unassembled WGS sequence"/>
</dbReference>
<dbReference type="Gene3D" id="2.130.10.10">
    <property type="entry name" value="YVTN repeat-like/Quinoprotein amine dehydrogenase"/>
    <property type="match status" value="1"/>
</dbReference>
<dbReference type="AlphaFoldDB" id="Q1JYG4"/>
<reference evidence="2" key="1">
    <citation type="submission" date="2006-05" db="EMBL/GenBank/DDBJ databases">
        <title>Annotation of the draft genome assembly of Desulfuromonas acetoxidans DSM 684.</title>
        <authorList>
            <consortium name="US DOE Joint Genome Institute (JGI-ORNL)"/>
            <person name="Larimer F."/>
            <person name="Land M."/>
            <person name="Hauser L."/>
        </authorList>
    </citation>
    <scope>NUCLEOTIDE SEQUENCE [LARGE SCALE GENOMIC DNA]</scope>
    <source>
        <strain evidence="2">DSM 684</strain>
    </source>
</reference>
<keyword evidence="3" id="KW-1185">Reference proteome</keyword>
<name>Q1JYG4_DESA6</name>
<dbReference type="InterPro" id="IPR011047">
    <property type="entry name" value="Quinoprotein_ADH-like_sf"/>
</dbReference>
<organism evidence="2 3">
    <name type="scientific">Desulfuromonas acetoxidans (strain DSM 684 / 11070)</name>
    <dbReference type="NCBI Taxonomy" id="281689"/>
    <lineage>
        <taxon>Bacteria</taxon>
        <taxon>Pseudomonadati</taxon>
        <taxon>Thermodesulfobacteriota</taxon>
        <taxon>Desulfuromonadia</taxon>
        <taxon>Desulfuromonadales</taxon>
        <taxon>Desulfuromonadaceae</taxon>
        <taxon>Desulfuromonas</taxon>
    </lineage>
</organism>
<dbReference type="EMBL" id="AAEW02000012">
    <property type="protein sequence ID" value="EAT15242.1"/>
    <property type="molecule type" value="Genomic_DNA"/>
</dbReference>
<dbReference type="PANTHER" id="PTHR42754:SF1">
    <property type="entry name" value="LIPOPROTEIN"/>
    <property type="match status" value="1"/>
</dbReference>